<dbReference type="InterPro" id="IPR036116">
    <property type="entry name" value="FN3_sf"/>
</dbReference>
<comment type="caution">
    <text evidence="2">The sequence shown here is derived from an EMBL/GenBank/DDBJ whole genome shotgun (WGS) entry which is preliminary data.</text>
</comment>
<dbReference type="Gene3D" id="2.60.40.10">
    <property type="entry name" value="Immunoglobulins"/>
    <property type="match status" value="1"/>
</dbReference>
<proteinExistence type="predicted"/>
<protein>
    <recommendedName>
        <fullName evidence="4">Fibronectin type III domain-containing protein</fullName>
    </recommendedName>
</protein>
<dbReference type="RefSeq" id="WP_178367101.1">
    <property type="nucleotide sequence ID" value="NZ_JACADJ010000041.1"/>
</dbReference>
<reference evidence="2 3" key="1">
    <citation type="submission" date="2020-06" db="EMBL/GenBank/DDBJ databases">
        <title>High-quality draft genome of sulfate reducer Desulfobacter latus type strain AcrS2 isolated from marine sediment.</title>
        <authorList>
            <person name="Hoppe M."/>
            <person name="Larsen C.K."/>
            <person name="Marshall I.P.G."/>
            <person name="Schramm A."/>
            <person name="Marietou A.G."/>
        </authorList>
    </citation>
    <scope>NUCLEOTIDE SEQUENCE [LARGE SCALE GENOMIC DNA]</scope>
    <source>
        <strain evidence="2 3">AcRS2</strain>
    </source>
</reference>
<accession>A0A850T1Q2</accession>
<feature type="chain" id="PRO_5032358664" description="Fibronectin type III domain-containing protein" evidence="1">
    <location>
        <begin position="26"/>
        <end position="1735"/>
    </location>
</feature>
<sequence>MLQRFFTIFTLTLFCLGIASGPAISSDASQDLVDQGRSLFFSNANPTYQNILDADVKFKDAVTADPTNQNARVFRAVTRMVGFALSPSAGSGYQNAADVISAMGIPIISDRLISMAAPYDEVPELGGLFNPPGTLPNGDEIRGVINKGLVGIINDALADLDVVTSNYALTLTGQEVDEISGIEVDYTDILFVKSALNAIKAVALVFSAYDLDAADANDLVALLNAGMADLPTDFINQFLTKYPDFLTLDATGSEQLDQAKAALQRSYDLLVAASQALAAELPGSQDNDFFVLEDEGDEMMLDNIINMFSEGLDSLTENRPMTVHPVVLNWQGTDSQENLFFIELEKGELGNGKVYRTEDMEFHGYIDGHTVWGDILSWDINDQSEISMILAYWGDHRIVLNGTLNDENGKITGTLSYQEFNGAEFDETRNNDFTADLTGEERDDLERVDFNAIFGNATAPEKEKLDIRDHLPEFDVMGEPLKDTLPEPVMNGFFPDFVNNAQVTEKLELEPGYHVFEIPKVTTPMAMDGDDADWPETAQVAEGLATWETNKGVDIVKVYLARDDNYLYCAMALAGDPVVVDFSNSVHYTVAFQPEEDIWWRDKYEFQAYYDNSDSGWKSRINYTDSQGQWYSGGAFDSTHVGAGTRFLEWKIPVNHIEKPLETFGGDWIDAYTWWDILPEGDWVDINARVSPVFDVPCTIAVPDHDSGNIYYYLSKSAQPPTDAGDAITGGYLNTPGAFALAGAPYSSEPLYLYVFWDRDENGILNAGDCTGEGTVTFNAQTKTYDSVFVEVDDQVPPDHIDAVNVKNVHCPDGQFRTYFDVDLGQGYRTWDIKQVIVTDPDGDQVQIWPAEGAEFDDPAGEDELSCLFYALPGSPKLGKYTFRVTTSDGLVGTMSDTQKDLITIPIVDTSRVRIETDSKTPIFRWPGVSAPGTGIAYRLEVSGVDVDYAFKTGRAWGMTTCTLPELMPGKIYKYRIRACDDSDWIAVDNRSHTDWITFTMDPVLTHGAVPAVDLDGWGAVKYAHVGQAPGLDLGVNVADHDGVSHDGSSHTVYALPVDEFGNQVVMEGGDTRVYLNFNAKKSEIKGHYSAWIDSGNFAEVFNLGAVGVKFVVVDPDGIQASVVDMLDSEPMTPPASINLSCEENGTTPKFSWHEVAGANRYRIRIYNVNGDGSRGDTILKWYTGNTTETTIPPGFLAPNTKYQYRLEAGNAHMGRFETDENITFPVRDDNGDYPAFATGSDSEAPFIQADTLGAATWHNDYMGVFLYFGIQVYDAQGVGNIDAVTVTLPDGTTKIPLRYEYDESDNCGVFNTDAFVPVQYGTYTFEATDKDGHTATTVTEILSQMPEYIHYPDASTITADVVDHTGVEFNWNDVPGPAFYRIEIYDKENNNVFNLDTTENQYALAPGFLKENEPYRFRITGRDQFFDQNVDHGAASPWSRNQGMLFKTGPAGSGGTHAPVIDENSSGAYIAYIQHPVTGEPSYGLNFSLDVEDQDGVPGNIKSVAVQGPAPGGLSCELGYHWEADGVRACYWGEIMFDSLADIPEGKYTFTVEDEDGNSTKFEDDLVKNPVPLVEYKVPAGEKTVGNDNPKIAWDAPEGGPYFYKVNVYRHWNNQVHSSGILNTTSYMVPHGLLSPGETYNYRIYVYEADPGVTEPDNVSIHGYFTAQRNYFKIPDEVEGFNLMDDIFEPLKTLVGNQGCLGVQGADADEDGKIGLPDILTGLQRLGDHRDTEN</sequence>
<evidence type="ECO:0000313" key="2">
    <source>
        <dbReference type="EMBL" id="NWH05643.1"/>
    </source>
</evidence>
<keyword evidence="3" id="KW-1185">Reference proteome</keyword>
<organism evidence="2 3">
    <name type="scientific">Desulfobacter latus</name>
    <dbReference type="NCBI Taxonomy" id="2292"/>
    <lineage>
        <taxon>Bacteria</taxon>
        <taxon>Pseudomonadati</taxon>
        <taxon>Thermodesulfobacteriota</taxon>
        <taxon>Desulfobacteria</taxon>
        <taxon>Desulfobacterales</taxon>
        <taxon>Desulfobacteraceae</taxon>
        <taxon>Desulfobacter</taxon>
    </lineage>
</organism>
<evidence type="ECO:0000313" key="3">
    <source>
        <dbReference type="Proteomes" id="UP000553343"/>
    </source>
</evidence>
<feature type="signal peptide" evidence="1">
    <location>
        <begin position="1"/>
        <end position="25"/>
    </location>
</feature>
<keyword evidence="1" id="KW-0732">Signal</keyword>
<dbReference type="SUPFAM" id="SSF49265">
    <property type="entry name" value="Fibronectin type III"/>
    <property type="match status" value="1"/>
</dbReference>
<name>A0A850T1Q2_9BACT</name>
<evidence type="ECO:0008006" key="4">
    <source>
        <dbReference type="Google" id="ProtNLM"/>
    </source>
</evidence>
<dbReference type="InterPro" id="IPR013783">
    <property type="entry name" value="Ig-like_fold"/>
</dbReference>
<gene>
    <name evidence="2" type="ORF">HXW94_11710</name>
</gene>
<dbReference type="PROSITE" id="PS00018">
    <property type="entry name" value="EF_HAND_1"/>
    <property type="match status" value="1"/>
</dbReference>
<dbReference type="InterPro" id="IPR018247">
    <property type="entry name" value="EF_Hand_1_Ca_BS"/>
</dbReference>
<evidence type="ECO:0000256" key="1">
    <source>
        <dbReference type="SAM" id="SignalP"/>
    </source>
</evidence>
<dbReference type="EMBL" id="JACADJ010000041">
    <property type="protein sequence ID" value="NWH05643.1"/>
    <property type="molecule type" value="Genomic_DNA"/>
</dbReference>
<dbReference type="Proteomes" id="UP000553343">
    <property type="component" value="Unassembled WGS sequence"/>
</dbReference>